<dbReference type="InterPro" id="IPR011009">
    <property type="entry name" value="Kinase-like_dom_sf"/>
</dbReference>
<reference evidence="2 3" key="1">
    <citation type="submission" date="2020-10" db="EMBL/GenBank/DDBJ databases">
        <title>Bacillus sp. HD4P25, an endophyte from a halophyte.</title>
        <authorList>
            <person name="Sun J.-Q."/>
        </authorList>
    </citation>
    <scope>NUCLEOTIDE SEQUENCE [LARGE SCALE GENOMIC DNA]</scope>
    <source>
        <strain evidence="2 3">YIM 93174</strain>
    </source>
</reference>
<evidence type="ECO:0000313" key="3">
    <source>
        <dbReference type="Proteomes" id="UP001516662"/>
    </source>
</evidence>
<evidence type="ECO:0000313" key="2">
    <source>
        <dbReference type="EMBL" id="MBE4909626.1"/>
    </source>
</evidence>
<sequence>MESIKINELPIEITEMVGALSEIAFPKQGYTSDVGIVKALNSEKFVIKRSKGEQFCNWLKREAFVLKCLKDANLPVPRLLKFVEGNGESWMLTQFMEGQTLRSYLLNEQNEIKRHEVIYQFGKVLKEIHSTPCPSELKGEGLWLDQMLETAEYNLLHYETDGNAKLLQRLKEKKPVSVKQALIHGDFTIDNVLVKEGLISAVIDWNGGAFGDPRYDAALAIRPKQNAFENESDRVVFFEGYGGKRITESEFTYFEDGLYNFF</sequence>
<feature type="domain" description="Aminoglycoside phosphotransferase" evidence="1">
    <location>
        <begin position="27"/>
        <end position="226"/>
    </location>
</feature>
<dbReference type="PANTHER" id="PTHR21310">
    <property type="entry name" value="AMINOGLYCOSIDE PHOSPHOTRANSFERASE-RELATED-RELATED"/>
    <property type="match status" value="1"/>
</dbReference>
<dbReference type="EMBL" id="JADCLJ010000022">
    <property type="protein sequence ID" value="MBE4909626.1"/>
    <property type="molecule type" value="Genomic_DNA"/>
</dbReference>
<dbReference type="SUPFAM" id="SSF56112">
    <property type="entry name" value="Protein kinase-like (PK-like)"/>
    <property type="match status" value="1"/>
</dbReference>
<dbReference type="InterPro" id="IPR002575">
    <property type="entry name" value="Aminoglycoside_PTrfase"/>
</dbReference>
<protein>
    <submittedName>
        <fullName evidence="2">Phosphotransferase</fullName>
    </submittedName>
</protein>
<proteinExistence type="predicted"/>
<dbReference type="Gene3D" id="3.90.1200.10">
    <property type="match status" value="1"/>
</dbReference>
<gene>
    <name evidence="2" type="ORF">IMZ08_16355</name>
</gene>
<accession>A0ABR9QM98</accession>
<name>A0ABR9QM98_9BACI</name>
<keyword evidence="3" id="KW-1185">Reference proteome</keyword>
<comment type="caution">
    <text evidence="2">The sequence shown here is derived from an EMBL/GenBank/DDBJ whole genome shotgun (WGS) entry which is preliminary data.</text>
</comment>
<dbReference type="Pfam" id="PF01636">
    <property type="entry name" value="APH"/>
    <property type="match status" value="1"/>
</dbReference>
<evidence type="ECO:0000259" key="1">
    <source>
        <dbReference type="Pfam" id="PF01636"/>
    </source>
</evidence>
<dbReference type="Proteomes" id="UP001516662">
    <property type="component" value="Unassembled WGS sequence"/>
</dbReference>
<organism evidence="2 3">
    <name type="scientific">Litchfieldia luteola</name>
    <dbReference type="NCBI Taxonomy" id="682179"/>
    <lineage>
        <taxon>Bacteria</taxon>
        <taxon>Bacillati</taxon>
        <taxon>Bacillota</taxon>
        <taxon>Bacilli</taxon>
        <taxon>Bacillales</taxon>
        <taxon>Bacillaceae</taxon>
        <taxon>Litchfieldia</taxon>
    </lineage>
</organism>
<dbReference type="RefSeq" id="WP_193538551.1">
    <property type="nucleotide sequence ID" value="NZ_JAGGKM010000001.1"/>
</dbReference>
<dbReference type="InterPro" id="IPR051678">
    <property type="entry name" value="AGP_Transferase"/>
</dbReference>